<dbReference type="PRINTS" id="PR00132">
    <property type="entry name" value="GLHYDRLASE2"/>
</dbReference>
<dbReference type="PANTHER" id="PTHR42732:SF1">
    <property type="entry name" value="BETA-MANNOSIDASE"/>
    <property type="match status" value="1"/>
</dbReference>
<dbReference type="InterPro" id="IPR032311">
    <property type="entry name" value="DUF4982"/>
</dbReference>
<proteinExistence type="inferred from homology"/>
<dbReference type="Proteomes" id="UP000703295">
    <property type="component" value="Unassembled WGS sequence"/>
</dbReference>
<dbReference type="EMBL" id="JACJJW010000001">
    <property type="protein sequence ID" value="MBM6757172.1"/>
    <property type="molecule type" value="Genomic_DNA"/>
</dbReference>
<feature type="domain" description="Glycoside hydrolase family 2" evidence="8">
    <location>
        <begin position="678"/>
        <end position="776"/>
    </location>
</feature>
<dbReference type="SUPFAM" id="SSF49303">
    <property type="entry name" value="beta-Galactosidase/glucuronidase domain"/>
    <property type="match status" value="1"/>
</dbReference>
<evidence type="ECO:0000259" key="4">
    <source>
        <dbReference type="Pfam" id="PF00703"/>
    </source>
</evidence>
<dbReference type="InterPro" id="IPR013783">
    <property type="entry name" value="Ig-like_fold"/>
</dbReference>
<dbReference type="Gene3D" id="2.60.40.10">
    <property type="entry name" value="Immunoglobulins"/>
    <property type="match status" value="3"/>
</dbReference>
<dbReference type="InterPro" id="IPR006103">
    <property type="entry name" value="Glyco_hydro_2_cat"/>
</dbReference>
<dbReference type="Pfam" id="PF16355">
    <property type="entry name" value="DUF4982"/>
    <property type="match status" value="1"/>
</dbReference>
<dbReference type="Pfam" id="PF18565">
    <property type="entry name" value="Glyco_hydro2_C5"/>
    <property type="match status" value="1"/>
</dbReference>
<comment type="similarity">
    <text evidence="1">Belongs to the glycosyl hydrolase 2 family.</text>
</comment>
<evidence type="ECO:0000313" key="9">
    <source>
        <dbReference type="EMBL" id="MBM6757172.1"/>
    </source>
</evidence>
<feature type="domain" description="Glycoside hydrolase family 2 immunoglobulin-like beta-sandwich" evidence="4">
    <location>
        <begin position="178"/>
        <end position="279"/>
    </location>
</feature>
<dbReference type="InterPro" id="IPR036156">
    <property type="entry name" value="Beta-gal/glucu_dom_sf"/>
</dbReference>
<dbReference type="InterPro" id="IPR040605">
    <property type="entry name" value="Glyco_hydro2_dom5"/>
</dbReference>
<dbReference type="GO" id="GO:0016787">
    <property type="term" value="F:hydrolase activity"/>
    <property type="evidence" value="ECO:0007669"/>
    <property type="project" value="UniProtKB-KW"/>
</dbReference>
<evidence type="ECO:0000259" key="7">
    <source>
        <dbReference type="Pfam" id="PF16355"/>
    </source>
</evidence>
<comment type="caution">
    <text evidence="9">The sequence shown here is derived from an EMBL/GenBank/DDBJ whole genome shotgun (WGS) entry which is preliminary data.</text>
</comment>
<organism evidence="9 10">
    <name type="scientific">Bacteroides mediterraneensis</name>
    <dbReference type="NCBI Taxonomy" id="1841856"/>
    <lineage>
        <taxon>Bacteria</taxon>
        <taxon>Pseudomonadati</taxon>
        <taxon>Bacteroidota</taxon>
        <taxon>Bacteroidia</taxon>
        <taxon>Bacteroidales</taxon>
        <taxon>Bacteroidaceae</taxon>
        <taxon>Bacteroides</taxon>
    </lineage>
</organism>
<dbReference type="SUPFAM" id="SSF49785">
    <property type="entry name" value="Galactose-binding domain-like"/>
    <property type="match status" value="1"/>
</dbReference>
<dbReference type="InterPro" id="IPR006104">
    <property type="entry name" value="Glyco_hydro_2_N"/>
</dbReference>
<keyword evidence="10" id="KW-1185">Reference proteome</keyword>
<dbReference type="Gene3D" id="3.20.20.80">
    <property type="entry name" value="Glycosidases"/>
    <property type="match status" value="1"/>
</dbReference>
<feature type="domain" description="DUF4982" evidence="7">
    <location>
        <begin position="609"/>
        <end position="664"/>
    </location>
</feature>
<gene>
    <name evidence="9" type="ORF">H6A31_00410</name>
</gene>
<dbReference type="Pfam" id="PF00703">
    <property type="entry name" value="Glyco_hydro_2"/>
    <property type="match status" value="1"/>
</dbReference>
<dbReference type="PANTHER" id="PTHR42732">
    <property type="entry name" value="BETA-GALACTOSIDASE"/>
    <property type="match status" value="1"/>
</dbReference>
<keyword evidence="2 9" id="KW-0378">Hydrolase</keyword>
<feature type="domain" description="Glycosyl hydrolases family 2 sugar binding" evidence="6">
    <location>
        <begin position="81"/>
        <end position="171"/>
    </location>
</feature>
<sequence length="789" mass="89277">MRKQLLILGMIWMIVLSVSASSGKQLFNEGWRFWLGDTLIAKNETFDDSSWKKLVLPHDWSIEQKFDKDAPAGNDGGYLPTGTGWYRKTFNVPKEANGKKLQLYFEGVYMNSDVYVNGQRAGGHPYGYSSFFVDITPYVKTGKNTLAVRVDNSKQKNCRWYTGSGIYRNVWWIEKNPVHVADWGIQIQTPDLQTAIVKTEIVNESAERKTVEVTMEIAGQVKKSTYDLQPQAHIMAEQRFQVPDAKAWSPESPNLYTAQVTVTEQGKALDRADETFGFRTIAYSAEKGLLLNGKSILLNGGCLHHDNGILGTAAYDRAEFRKAELMKQAGFNAVRTSHNVPSEAFLHACDQVGLLVIDEAFDGWREEKNTYDYHTLFDEWWERDLKAMILRDRNHPSIFCWSIGNEIIERKKIEAVTTARKLAALCRQLDPTRPVTSALAAWDSDWEIYDPLAEAHDIVGYNYMIHKAESDHLRAPSRVMMQTESFPNDAWKNFRTVKDHSYVIGDFVWTAMDYIGESGIGRWYYDGDLPGEHYHRPLYPWHASYCGDIDLTGLRKPISHYRSMLWNENGEEHLYIAVKEPDGYKGKIRTTSWSTWPTFECWNWPGHEGKPIEVGVYSHYPTVRLYLDNQLIAEKSVNEMKAIFSLPYKAGVLKAEGLRDGKVMETTTLSTAGAPVSLRLTADREVLHADGQDLSFLVIEAIDEAGHVVPVTDNLLSVSVQGAGTLQALGNADIKDVDPTFDQTHHLWKGRALAVIRSNGKKGRAVVQVKAKGMNKGAEVVKTLRLQFK</sequence>
<feature type="domain" description="Glycoside hydrolase family 2 catalytic" evidence="5">
    <location>
        <begin position="287"/>
        <end position="440"/>
    </location>
</feature>
<evidence type="ECO:0000259" key="5">
    <source>
        <dbReference type="Pfam" id="PF02836"/>
    </source>
</evidence>
<evidence type="ECO:0000259" key="6">
    <source>
        <dbReference type="Pfam" id="PF02837"/>
    </source>
</evidence>
<evidence type="ECO:0000313" key="10">
    <source>
        <dbReference type="Proteomes" id="UP000703295"/>
    </source>
</evidence>
<accession>A0ABS2ERC7</accession>
<evidence type="ECO:0000256" key="2">
    <source>
        <dbReference type="ARBA" id="ARBA00022801"/>
    </source>
</evidence>
<reference evidence="9 10" key="1">
    <citation type="journal article" date="2021" name="Sci. Rep.">
        <title>The distribution of antibiotic resistance genes in chicken gut microbiota commensals.</title>
        <authorList>
            <person name="Juricova H."/>
            <person name="Matiasovicova J."/>
            <person name="Kubasova T."/>
            <person name="Cejkova D."/>
            <person name="Rychlik I."/>
        </authorList>
    </citation>
    <scope>NUCLEOTIDE SEQUENCE [LARGE SCALE GENOMIC DNA]</scope>
    <source>
        <strain evidence="9 10">An801</strain>
    </source>
</reference>
<dbReference type="Pfam" id="PF02837">
    <property type="entry name" value="Glyco_hydro_2_N"/>
    <property type="match status" value="1"/>
</dbReference>
<protein>
    <submittedName>
        <fullName evidence="9">Glycoside hydrolase family 2 protein</fullName>
    </submittedName>
</protein>
<evidence type="ECO:0000256" key="1">
    <source>
        <dbReference type="ARBA" id="ARBA00007401"/>
    </source>
</evidence>
<dbReference type="InterPro" id="IPR008979">
    <property type="entry name" value="Galactose-bd-like_sf"/>
</dbReference>
<dbReference type="Pfam" id="PF02836">
    <property type="entry name" value="Glyco_hydro_2_C"/>
    <property type="match status" value="1"/>
</dbReference>
<dbReference type="RefSeq" id="WP_204473647.1">
    <property type="nucleotide sequence ID" value="NZ_JACJJW010000001.1"/>
</dbReference>
<evidence type="ECO:0000259" key="8">
    <source>
        <dbReference type="Pfam" id="PF18565"/>
    </source>
</evidence>
<name>A0ABS2ERC7_9BACE</name>
<dbReference type="SUPFAM" id="SSF51445">
    <property type="entry name" value="(Trans)glycosidases"/>
    <property type="match status" value="1"/>
</dbReference>
<dbReference type="Gene3D" id="2.60.120.260">
    <property type="entry name" value="Galactose-binding domain-like"/>
    <property type="match status" value="1"/>
</dbReference>
<keyword evidence="3" id="KW-0326">Glycosidase</keyword>
<evidence type="ECO:0000256" key="3">
    <source>
        <dbReference type="ARBA" id="ARBA00023295"/>
    </source>
</evidence>
<dbReference type="InterPro" id="IPR006102">
    <property type="entry name" value="Ig-like_GH2"/>
</dbReference>
<dbReference type="InterPro" id="IPR051913">
    <property type="entry name" value="GH2_Domain-Containing"/>
</dbReference>
<dbReference type="InterPro" id="IPR017853">
    <property type="entry name" value="GH"/>
</dbReference>
<dbReference type="InterPro" id="IPR006101">
    <property type="entry name" value="Glyco_hydro_2"/>
</dbReference>